<evidence type="ECO:0000313" key="4">
    <source>
        <dbReference type="EnsemblMetazoa" id="G29597.1:cds"/>
    </source>
</evidence>
<dbReference type="PANTHER" id="PTHR14096:SF28">
    <property type="entry name" value="APOLIPOPROTEIN L, 1-RELATED"/>
    <property type="match status" value="1"/>
</dbReference>
<keyword evidence="3" id="KW-0472">Membrane</keyword>
<sequence>MKRSSDNLEENSIDFSMFLREKIEDDLPCGDLILWLASTFFQTTIYVLRLTDEKSGTQTCWTEYGKLRIRRGEKSILNTPVRKCGRKKYYITLLHTGNEEFYRIVPKNSPCNCELDSPVVPGCKDDTTCCYSRLDYGLVRKVRRIDNLLDTTCILVEKWLKSNQILQRKCEVVILEIEGRRKRVNIATITGASIGIFGAVVAGVGLLLAPLTAGISTVLSVGGGVLAISGGGITTGAKFVELKLNHGTKDALKRYHNCHEERYTSLMAIIDQLEKEIEGLEKISAKIKTNQIIESSDFSGYQTIPGAARVVEGATMVPLSLLVSTRGINVLGVIIGPASAFIDAALLIFSATNMTRGNMTNVTENLRRTCAALYGSRRLVHHWAYGNQKSYNYD</sequence>
<reference evidence="4" key="1">
    <citation type="submission" date="2022-08" db="UniProtKB">
        <authorList>
            <consortium name="EnsemblMetazoa"/>
        </authorList>
    </citation>
    <scope>IDENTIFICATION</scope>
    <source>
        <strain evidence="4">05x7-T-G4-1.051#20</strain>
    </source>
</reference>
<dbReference type="EnsemblMetazoa" id="G29597.1">
    <property type="protein sequence ID" value="G29597.1:cds"/>
    <property type="gene ID" value="G29597"/>
</dbReference>
<evidence type="ECO:0000256" key="1">
    <source>
        <dbReference type="ARBA" id="ARBA00010090"/>
    </source>
</evidence>
<feature type="transmembrane region" description="Helical" evidence="3">
    <location>
        <begin position="328"/>
        <end position="349"/>
    </location>
</feature>
<dbReference type="GO" id="GO:0016020">
    <property type="term" value="C:membrane"/>
    <property type="evidence" value="ECO:0007669"/>
    <property type="project" value="TreeGrafter"/>
</dbReference>
<dbReference type="GO" id="GO:0005576">
    <property type="term" value="C:extracellular region"/>
    <property type="evidence" value="ECO:0007669"/>
    <property type="project" value="InterPro"/>
</dbReference>
<feature type="coiled-coil region" evidence="2">
    <location>
        <begin position="256"/>
        <end position="290"/>
    </location>
</feature>
<keyword evidence="5" id="KW-1185">Reference proteome</keyword>
<evidence type="ECO:0000256" key="2">
    <source>
        <dbReference type="SAM" id="Coils"/>
    </source>
</evidence>
<protein>
    <recommendedName>
        <fullName evidence="6">Apolipoprotein L3</fullName>
    </recommendedName>
</protein>
<dbReference type="GO" id="GO:0042157">
    <property type="term" value="P:lipoprotein metabolic process"/>
    <property type="evidence" value="ECO:0007669"/>
    <property type="project" value="InterPro"/>
</dbReference>
<keyword evidence="3" id="KW-1133">Transmembrane helix</keyword>
<feature type="transmembrane region" description="Helical" evidence="3">
    <location>
        <begin position="186"/>
        <end position="209"/>
    </location>
</feature>
<dbReference type="InterPro" id="IPR008405">
    <property type="entry name" value="ApoL"/>
</dbReference>
<evidence type="ECO:0000256" key="3">
    <source>
        <dbReference type="SAM" id="Phobius"/>
    </source>
</evidence>
<keyword evidence="2" id="KW-0175">Coiled coil</keyword>
<dbReference type="PANTHER" id="PTHR14096">
    <property type="entry name" value="APOLIPOPROTEIN L"/>
    <property type="match status" value="1"/>
</dbReference>
<comment type="similarity">
    <text evidence="1">Belongs to the apolipoprotein L family.</text>
</comment>
<name>A0A8W8LT97_MAGGI</name>
<organism evidence="4 5">
    <name type="scientific">Magallana gigas</name>
    <name type="common">Pacific oyster</name>
    <name type="synonym">Crassostrea gigas</name>
    <dbReference type="NCBI Taxonomy" id="29159"/>
    <lineage>
        <taxon>Eukaryota</taxon>
        <taxon>Metazoa</taxon>
        <taxon>Spiralia</taxon>
        <taxon>Lophotrochozoa</taxon>
        <taxon>Mollusca</taxon>
        <taxon>Bivalvia</taxon>
        <taxon>Autobranchia</taxon>
        <taxon>Pteriomorphia</taxon>
        <taxon>Ostreida</taxon>
        <taxon>Ostreoidea</taxon>
        <taxon>Ostreidae</taxon>
        <taxon>Magallana</taxon>
    </lineage>
</organism>
<evidence type="ECO:0000313" key="5">
    <source>
        <dbReference type="Proteomes" id="UP000005408"/>
    </source>
</evidence>
<accession>A0A8W8LT97</accession>
<evidence type="ECO:0008006" key="6">
    <source>
        <dbReference type="Google" id="ProtNLM"/>
    </source>
</evidence>
<dbReference type="Proteomes" id="UP000005408">
    <property type="component" value="Unassembled WGS sequence"/>
</dbReference>
<dbReference type="GO" id="GO:0006869">
    <property type="term" value="P:lipid transport"/>
    <property type="evidence" value="ECO:0007669"/>
    <property type="project" value="InterPro"/>
</dbReference>
<proteinExistence type="inferred from homology"/>
<keyword evidence="3" id="KW-0812">Transmembrane</keyword>
<dbReference type="GO" id="GO:0008289">
    <property type="term" value="F:lipid binding"/>
    <property type="evidence" value="ECO:0007669"/>
    <property type="project" value="InterPro"/>
</dbReference>
<dbReference type="AlphaFoldDB" id="A0A8W8LT97"/>